<dbReference type="Proteomes" id="UP001365619">
    <property type="component" value="Unassembled WGS sequence"/>
</dbReference>
<gene>
    <name evidence="2" type="ORF">WBS43_23815</name>
</gene>
<keyword evidence="1" id="KW-0175">Coiled coil</keyword>
<sequence length="430" mass="49621">MSKKKIIDFNEEFSSIQDSISPLSSGLSRVNRMNKENLEEIERLEKEISNLFSKSNLQQSEIFNPKTNHIDINIRIYSKEYFKNISDELEKQLLSDVNKRADLIPPLTKLDIIISVVIGLVGTIVDLFLVKVPKDINYLKKYQQGGSPFTEWLRTLGIDENGKLNDFFQLLEEKCKVNFDASTTKAFPDYANQVNGFYPKTHRMMNLGHDPLFGLIFGLIDMFNGSTTLIDSKGIIHCIPNEKYQDFPMDNKMFAPLIWLGHILSDVCTKMGIPIPGWGFTQLLQFESFGENSKKIADITRWMYVEGYDIRHFLTMSTVPVVIEMCTKMYFKFTLSKDDFLSPIYIQELKSIQNNIRLEKMIFIAHSVAVSGNIGKIMMYDGNPLAFNFSEWLAFAKQSVQMLLIQLRDSTGERIVRNRSKIDKEWEDIE</sequence>
<name>A0ABU8HY80_9BACI</name>
<dbReference type="EMBL" id="JBBAGW010000012">
    <property type="protein sequence ID" value="MEI5931735.1"/>
    <property type="molecule type" value="Genomic_DNA"/>
</dbReference>
<accession>A0ABU8HY80</accession>
<comment type="caution">
    <text evidence="2">The sequence shown here is derived from an EMBL/GenBank/DDBJ whole genome shotgun (WGS) entry which is preliminary data.</text>
</comment>
<evidence type="ECO:0000313" key="2">
    <source>
        <dbReference type="EMBL" id="MEI5931735.1"/>
    </source>
</evidence>
<reference evidence="2 3" key="1">
    <citation type="submission" date="2024-03" db="EMBL/GenBank/DDBJ databases">
        <title>A Rare Waterborne Outbreak of Bacillus cereus in China: Epidemiologic Survey, Genomic Insights and Virulence Characteristics.</title>
        <authorList>
            <person name="Wang S."/>
        </authorList>
    </citation>
    <scope>NUCLEOTIDE SEQUENCE [LARGE SCALE GENOMIC DNA]</scope>
    <source>
        <strain evidence="2 3">BC008</strain>
    </source>
</reference>
<proteinExistence type="predicted"/>
<evidence type="ECO:0000256" key="1">
    <source>
        <dbReference type="SAM" id="Coils"/>
    </source>
</evidence>
<organism evidence="2 3">
    <name type="scientific">Bacillus luti</name>
    <dbReference type="NCBI Taxonomy" id="2026191"/>
    <lineage>
        <taxon>Bacteria</taxon>
        <taxon>Bacillati</taxon>
        <taxon>Bacillota</taxon>
        <taxon>Bacilli</taxon>
        <taxon>Bacillales</taxon>
        <taxon>Bacillaceae</taxon>
        <taxon>Bacillus</taxon>
        <taxon>Bacillus cereus group</taxon>
    </lineage>
</organism>
<evidence type="ECO:0000313" key="3">
    <source>
        <dbReference type="Proteomes" id="UP001365619"/>
    </source>
</evidence>
<keyword evidence="3" id="KW-1185">Reference proteome</keyword>
<dbReference type="RefSeq" id="WP_185913766.1">
    <property type="nucleotide sequence ID" value="NZ_JBBAGV010000012.1"/>
</dbReference>
<protein>
    <submittedName>
        <fullName evidence="2">Uncharacterized protein</fullName>
    </submittedName>
</protein>
<feature type="coiled-coil region" evidence="1">
    <location>
        <begin position="27"/>
        <end position="61"/>
    </location>
</feature>